<evidence type="ECO:0000313" key="7">
    <source>
        <dbReference type="EMBL" id="EUA59785.1"/>
    </source>
</evidence>
<dbReference type="EMBL" id="JAOG01000001">
    <property type="protein sequence ID" value="EUA59785.1"/>
    <property type="molecule type" value="Genomic_DNA"/>
</dbReference>
<feature type="domain" description="Carrier" evidence="6">
    <location>
        <begin position="153"/>
        <end position="228"/>
    </location>
</feature>
<dbReference type="UniPathway" id="UPA00011"/>
<dbReference type="Gene3D" id="3.30.559.10">
    <property type="entry name" value="Chloramphenicol acetyltransferase-like domain"/>
    <property type="match status" value="1"/>
</dbReference>
<dbReference type="InterPro" id="IPR036736">
    <property type="entry name" value="ACP-like_sf"/>
</dbReference>
<dbReference type="GO" id="GO:0003824">
    <property type="term" value="F:catalytic activity"/>
    <property type="evidence" value="ECO:0007669"/>
    <property type="project" value="InterPro"/>
</dbReference>
<dbReference type="InterPro" id="IPR025110">
    <property type="entry name" value="AMP-bd_C"/>
</dbReference>
<dbReference type="GO" id="GO:0008610">
    <property type="term" value="P:lipid biosynthetic process"/>
    <property type="evidence" value="ECO:0007669"/>
    <property type="project" value="UniProtKB-ARBA"/>
</dbReference>
<dbReference type="Gene3D" id="1.10.1200.10">
    <property type="entry name" value="ACP-like"/>
    <property type="match status" value="1"/>
</dbReference>
<dbReference type="InterPro" id="IPR009081">
    <property type="entry name" value="PP-bd_ACP"/>
</dbReference>
<dbReference type="Pfam" id="PF00668">
    <property type="entry name" value="Condensation"/>
    <property type="match status" value="1"/>
</dbReference>
<dbReference type="SUPFAM" id="SSF52777">
    <property type="entry name" value="CoA-dependent acyltransferases"/>
    <property type="match status" value="1"/>
</dbReference>
<dbReference type="PANTHER" id="PTHR45527:SF1">
    <property type="entry name" value="FATTY ACID SYNTHASE"/>
    <property type="match status" value="1"/>
</dbReference>
<evidence type="ECO:0000259" key="6">
    <source>
        <dbReference type="PROSITE" id="PS50075"/>
    </source>
</evidence>
<dbReference type="InterPro" id="IPR006162">
    <property type="entry name" value="Ppantetheine_attach_site"/>
</dbReference>
<dbReference type="Pfam" id="PF00550">
    <property type="entry name" value="PP-binding"/>
    <property type="match status" value="1"/>
</dbReference>
<evidence type="ECO:0000313" key="8">
    <source>
        <dbReference type="Proteomes" id="UP000020825"/>
    </source>
</evidence>
<protein>
    <submittedName>
        <fullName evidence="7">Phosphopantetheine attachment site family protein</fullName>
    </submittedName>
</protein>
<comment type="cofactor">
    <cofactor evidence="1">
        <name>pantetheine 4'-phosphate</name>
        <dbReference type="ChEBI" id="CHEBI:47942"/>
    </cofactor>
</comment>
<dbReference type="GO" id="GO:0044550">
    <property type="term" value="P:secondary metabolite biosynthetic process"/>
    <property type="evidence" value="ECO:0007669"/>
    <property type="project" value="TreeGrafter"/>
</dbReference>
<keyword evidence="3" id="KW-0596">Phosphopantetheine</keyword>
<dbReference type="FunFam" id="1.10.1200.10:FF:000005">
    <property type="entry name" value="Nonribosomal peptide synthetase 1"/>
    <property type="match status" value="1"/>
</dbReference>
<dbReference type="SUPFAM" id="SSF47336">
    <property type="entry name" value="ACP-like"/>
    <property type="match status" value="1"/>
</dbReference>
<evidence type="ECO:0000256" key="5">
    <source>
        <dbReference type="SAM" id="MobiDB-lite"/>
    </source>
</evidence>
<evidence type="ECO:0000256" key="2">
    <source>
        <dbReference type="ARBA" id="ARBA00006432"/>
    </source>
</evidence>
<dbReference type="InterPro" id="IPR023213">
    <property type="entry name" value="CAT-like_dom_sf"/>
</dbReference>
<dbReference type="FunFam" id="3.30.300.30:FF:000010">
    <property type="entry name" value="Enterobactin synthetase component F"/>
    <property type="match status" value="1"/>
</dbReference>
<dbReference type="SMART" id="SM00823">
    <property type="entry name" value="PKS_PP"/>
    <property type="match status" value="1"/>
</dbReference>
<evidence type="ECO:0000256" key="3">
    <source>
        <dbReference type="ARBA" id="ARBA00022450"/>
    </source>
</evidence>
<dbReference type="PROSITE" id="PS50075">
    <property type="entry name" value="CARRIER"/>
    <property type="match status" value="1"/>
</dbReference>
<dbReference type="PANTHER" id="PTHR45527">
    <property type="entry name" value="NONRIBOSOMAL PEPTIDE SYNTHETASE"/>
    <property type="match status" value="1"/>
</dbReference>
<dbReference type="PATRIC" id="fig|1299331.3.peg.2862"/>
<dbReference type="SMART" id="SM01294">
    <property type="entry name" value="PKS_PP_betabranch"/>
    <property type="match status" value="1"/>
</dbReference>
<dbReference type="Gene3D" id="2.30.38.10">
    <property type="entry name" value="Luciferase, Domain 3"/>
    <property type="match status" value="1"/>
</dbReference>
<gene>
    <name evidence="7" type="ORF">I550_2933</name>
</gene>
<dbReference type="Pfam" id="PF13193">
    <property type="entry name" value="AMP-binding_C"/>
    <property type="match status" value="1"/>
</dbReference>
<dbReference type="GO" id="GO:0043041">
    <property type="term" value="P:amino acid activation for nonribosomal peptide biosynthetic process"/>
    <property type="evidence" value="ECO:0007669"/>
    <property type="project" value="TreeGrafter"/>
</dbReference>
<dbReference type="PROSITE" id="PS00012">
    <property type="entry name" value="PHOSPHOPANTETHEINE"/>
    <property type="match status" value="1"/>
</dbReference>
<feature type="region of interest" description="Disordered" evidence="5">
    <location>
        <begin position="419"/>
        <end position="492"/>
    </location>
</feature>
<evidence type="ECO:0000256" key="4">
    <source>
        <dbReference type="ARBA" id="ARBA00022553"/>
    </source>
</evidence>
<keyword evidence="4" id="KW-0597">Phosphoprotein</keyword>
<feature type="compositionally biased region" description="Polar residues" evidence="5">
    <location>
        <begin position="563"/>
        <end position="578"/>
    </location>
</feature>
<dbReference type="GO" id="GO:0031177">
    <property type="term" value="F:phosphopantetheine binding"/>
    <property type="evidence" value="ECO:0007669"/>
    <property type="project" value="InterPro"/>
</dbReference>
<feature type="compositionally biased region" description="Low complexity" evidence="5">
    <location>
        <begin position="419"/>
        <end position="438"/>
    </location>
</feature>
<dbReference type="InterPro" id="IPR001242">
    <property type="entry name" value="Condensation_dom"/>
</dbReference>
<organism evidence="7 8">
    <name type="scientific">Mycobacterium intracellulare 1956</name>
    <dbReference type="NCBI Taxonomy" id="1299331"/>
    <lineage>
        <taxon>Bacteria</taxon>
        <taxon>Bacillati</taxon>
        <taxon>Actinomycetota</taxon>
        <taxon>Actinomycetes</taxon>
        <taxon>Mycobacteriales</taxon>
        <taxon>Mycobacteriaceae</taxon>
        <taxon>Mycobacterium</taxon>
        <taxon>Mycobacterium avium complex (MAC)</taxon>
    </lineage>
</organism>
<proteinExistence type="inferred from homology"/>
<accession>X8CX63</accession>
<comment type="caution">
    <text evidence="7">The sequence shown here is derived from an EMBL/GenBank/DDBJ whole genome shotgun (WGS) entry which is preliminary data.</text>
</comment>
<dbReference type="AlphaFoldDB" id="X8CX63"/>
<feature type="compositionally biased region" description="Low complexity" evidence="5">
    <location>
        <begin position="459"/>
        <end position="483"/>
    </location>
</feature>
<dbReference type="Gene3D" id="3.30.300.30">
    <property type="match status" value="1"/>
</dbReference>
<dbReference type="InterPro" id="IPR020806">
    <property type="entry name" value="PKS_PP-bd"/>
</dbReference>
<dbReference type="Proteomes" id="UP000020825">
    <property type="component" value="Unassembled WGS sequence"/>
</dbReference>
<dbReference type="InterPro" id="IPR045851">
    <property type="entry name" value="AMP-bd_C_sf"/>
</dbReference>
<feature type="region of interest" description="Disordered" evidence="5">
    <location>
        <begin position="553"/>
        <end position="578"/>
    </location>
</feature>
<reference evidence="7 8" key="1">
    <citation type="submission" date="2013-12" db="EMBL/GenBank/DDBJ databases">
        <authorList>
            <person name="Zelazny A."/>
            <person name="Olivier K."/>
            <person name="Holland S."/>
            <person name="Lenaerts A."/>
            <person name="Ordway D."/>
            <person name="DeGroote M.A."/>
            <person name="Parker T."/>
            <person name="Sizemore C."/>
            <person name="Tallon L.J."/>
            <person name="Sadzewicz L.K."/>
            <person name="Sengamalay N."/>
            <person name="Fraser C.M."/>
            <person name="Hine E."/>
            <person name="Shefchek K.A."/>
            <person name="Das S.P."/>
            <person name="Tettelin H."/>
        </authorList>
    </citation>
    <scope>NUCLEOTIDE SEQUENCE [LARGE SCALE GENOMIC DNA]</scope>
    <source>
        <strain evidence="7 8">1956</strain>
    </source>
</reference>
<dbReference type="SUPFAM" id="SSF56801">
    <property type="entry name" value="Acetyl-CoA synthetase-like"/>
    <property type="match status" value="1"/>
</dbReference>
<dbReference type="GO" id="GO:0005829">
    <property type="term" value="C:cytosol"/>
    <property type="evidence" value="ECO:0007669"/>
    <property type="project" value="TreeGrafter"/>
</dbReference>
<name>X8CX63_MYCIT</name>
<comment type="similarity">
    <text evidence="2">Belongs to the ATP-dependent AMP-binding enzyme family.</text>
</comment>
<evidence type="ECO:0000256" key="1">
    <source>
        <dbReference type="ARBA" id="ARBA00001957"/>
    </source>
</evidence>
<sequence length="578" mass="61413">MGYGYWKRSGLTASRFVACPFGEPGSRMYRTGDLVRWGTDGQLQYLGRADEQVKIRGYRIEVGEVRSALAALDGVDQAVVVAREDRPGDKRLVGYITGPADPAGARAELAERLPAYMVPVAVVALDALPMTVNGKLDTRALPAPEYSAAGYRSPTTPTEEILAGIYAHVLGVERVGVDDSFFDLGGDSISAMRVIAAINSAMDTGVPVRVIFEAPTVAQLAPRIGEDTGRLDPLVAGARPAVIPLSFAQSRLWFLDLLQGPSPVYNMAAALRMHGRLDAHALGAALADVVARHESLRTVFAAPQGTPQQVVLPAERADLSWRMVDARGWSAGRLREAIDIAAAETFDLATQIPLRASLFRVAEDEHVLVAVVHHIAADGWSLRPLVRDLGMAYASRSAGRAPTGSPCRCNTSTTPCGSATSSASWPTAAAASPSSSPTGRRRWPACPSGFSCPPTGPTRRSPISAARPSRSTGRRTCSSRSPGWPASTTRPASWWCRPPWRCCCRRSAPAPTWRWASRSPGGATPPSTSWSASSSTPWCCGSTWPAIPPSPTCSPGCAPAASRRSSTKTCPSRCWSSG</sequence>